<protein>
    <submittedName>
        <fullName evidence="2">FAD/NAD(P)-binding domain-containing protein</fullName>
    </submittedName>
</protein>
<dbReference type="OrthoDB" id="5977668at2759"/>
<dbReference type="Gene3D" id="1.10.3110.10">
    <property type="entry name" value="protoporphyrinogen ix oxidase, domain 3"/>
    <property type="match status" value="1"/>
</dbReference>
<dbReference type="STRING" id="5364.A0A5C3N818"/>
<evidence type="ECO:0000259" key="1">
    <source>
        <dbReference type="Pfam" id="PF01593"/>
    </source>
</evidence>
<organism evidence="2 3">
    <name type="scientific">Heliocybe sulcata</name>
    <dbReference type="NCBI Taxonomy" id="5364"/>
    <lineage>
        <taxon>Eukaryota</taxon>
        <taxon>Fungi</taxon>
        <taxon>Dikarya</taxon>
        <taxon>Basidiomycota</taxon>
        <taxon>Agaricomycotina</taxon>
        <taxon>Agaricomycetes</taxon>
        <taxon>Gloeophyllales</taxon>
        <taxon>Gloeophyllaceae</taxon>
        <taxon>Heliocybe</taxon>
    </lineage>
</organism>
<dbReference type="EMBL" id="ML213509">
    <property type="protein sequence ID" value="TFK52646.1"/>
    <property type="molecule type" value="Genomic_DNA"/>
</dbReference>
<dbReference type="AlphaFoldDB" id="A0A5C3N818"/>
<evidence type="ECO:0000313" key="2">
    <source>
        <dbReference type="EMBL" id="TFK52646.1"/>
    </source>
</evidence>
<accession>A0A5C3N818</accession>
<evidence type="ECO:0000313" key="3">
    <source>
        <dbReference type="Proteomes" id="UP000305948"/>
    </source>
</evidence>
<dbReference type="GO" id="GO:0016491">
    <property type="term" value="F:oxidoreductase activity"/>
    <property type="evidence" value="ECO:0007669"/>
    <property type="project" value="InterPro"/>
</dbReference>
<gene>
    <name evidence="2" type="ORF">OE88DRAFT_1796681</name>
</gene>
<proteinExistence type="predicted"/>
<dbReference type="SUPFAM" id="SSF51905">
    <property type="entry name" value="FAD/NAD(P)-binding domain"/>
    <property type="match status" value="1"/>
</dbReference>
<dbReference type="PANTHER" id="PTHR42923:SF17">
    <property type="entry name" value="AMINE OXIDASE DOMAIN-CONTAINING PROTEIN"/>
    <property type="match status" value="1"/>
</dbReference>
<reference evidence="2 3" key="1">
    <citation type="journal article" date="2019" name="Nat. Ecol. Evol.">
        <title>Megaphylogeny resolves global patterns of mushroom evolution.</title>
        <authorList>
            <person name="Varga T."/>
            <person name="Krizsan K."/>
            <person name="Foldi C."/>
            <person name="Dima B."/>
            <person name="Sanchez-Garcia M."/>
            <person name="Sanchez-Ramirez S."/>
            <person name="Szollosi G.J."/>
            <person name="Szarkandi J.G."/>
            <person name="Papp V."/>
            <person name="Albert L."/>
            <person name="Andreopoulos W."/>
            <person name="Angelini C."/>
            <person name="Antonin V."/>
            <person name="Barry K.W."/>
            <person name="Bougher N.L."/>
            <person name="Buchanan P."/>
            <person name="Buyck B."/>
            <person name="Bense V."/>
            <person name="Catcheside P."/>
            <person name="Chovatia M."/>
            <person name="Cooper J."/>
            <person name="Damon W."/>
            <person name="Desjardin D."/>
            <person name="Finy P."/>
            <person name="Geml J."/>
            <person name="Haridas S."/>
            <person name="Hughes K."/>
            <person name="Justo A."/>
            <person name="Karasinski D."/>
            <person name="Kautmanova I."/>
            <person name="Kiss B."/>
            <person name="Kocsube S."/>
            <person name="Kotiranta H."/>
            <person name="LaButti K.M."/>
            <person name="Lechner B.E."/>
            <person name="Liimatainen K."/>
            <person name="Lipzen A."/>
            <person name="Lukacs Z."/>
            <person name="Mihaltcheva S."/>
            <person name="Morgado L.N."/>
            <person name="Niskanen T."/>
            <person name="Noordeloos M.E."/>
            <person name="Ohm R.A."/>
            <person name="Ortiz-Santana B."/>
            <person name="Ovrebo C."/>
            <person name="Racz N."/>
            <person name="Riley R."/>
            <person name="Savchenko A."/>
            <person name="Shiryaev A."/>
            <person name="Soop K."/>
            <person name="Spirin V."/>
            <person name="Szebenyi C."/>
            <person name="Tomsovsky M."/>
            <person name="Tulloss R.E."/>
            <person name="Uehling J."/>
            <person name="Grigoriev I.V."/>
            <person name="Vagvolgyi C."/>
            <person name="Papp T."/>
            <person name="Martin F.M."/>
            <person name="Miettinen O."/>
            <person name="Hibbett D.S."/>
            <person name="Nagy L.G."/>
        </authorList>
    </citation>
    <scope>NUCLEOTIDE SEQUENCE [LARGE SCALE GENOMIC DNA]</scope>
    <source>
        <strain evidence="2 3">OMC1185</strain>
    </source>
</reference>
<dbReference type="InterPro" id="IPR036188">
    <property type="entry name" value="FAD/NAD-bd_sf"/>
</dbReference>
<dbReference type="InterPro" id="IPR050464">
    <property type="entry name" value="Zeta_carotene_desat/Oxidored"/>
</dbReference>
<dbReference type="Proteomes" id="UP000305948">
    <property type="component" value="Unassembled WGS sequence"/>
</dbReference>
<dbReference type="Gene3D" id="3.90.660.20">
    <property type="entry name" value="Protoporphyrinogen oxidase, mitochondrial, domain 2"/>
    <property type="match status" value="1"/>
</dbReference>
<dbReference type="Pfam" id="PF01593">
    <property type="entry name" value="Amino_oxidase"/>
    <property type="match status" value="1"/>
</dbReference>
<feature type="domain" description="Amine oxidase" evidence="1">
    <location>
        <begin position="10"/>
        <end position="278"/>
    </location>
</feature>
<dbReference type="PANTHER" id="PTHR42923">
    <property type="entry name" value="PROTOPORPHYRINOGEN OXIDASE"/>
    <property type="match status" value="1"/>
</dbReference>
<dbReference type="InterPro" id="IPR002937">
    <property type="entry name" value="Amino_oxidase"/>
</dbReference>
<dbReference type="Gene3D" id="3.50.50.60">
    <property type="entry name" value="FAD/NAD(P)-binding domain"/>
    <property type="match status" value="1"/>
</dbReference>
<keyword evidence="3" id="KW-1185">Reference proteome</keyword>
<name>A0A5C3N818_9AGAM</name>
<sequence length="510" mass="57276">MKVAVIGSGVSGLAATWLLNEHSDHEVHLFEADARPGGHANTVQFVQAGREPTTVDTKGRQIVLNPSTYPNFLRFLKLRPEVEILPTEMTFSVSRDRGAFEWAGNNLMTVFCQPSRLLDPNMWRLIYDILRFNACARRLVIGWKGEKISDDLSIGQYLENEGYSASFRDNYLIPMTAAIWSTPPDKCAMDFPARTLVQFLYNHHLLQLIGKPSWLTIKGGSHAYVKSILSKLPGHCLHLGHGIKSIEIPGSGQRIQLQTHDGQQHEFDHVIFACHSDTTLDILNAGSGPTDDERRILSRFRWNRNVAVLHSDTELMPRKRLAWACWNVLSSSTRDRQGNVKVNEDQISLTYWMNALQHLSEVRHGPVLVTLNPPHDPDPKKTVGWYKYDHPVLDSEAVKSQNEMKSIQGKRGVSFAGAWTRYGFHEDGFTSGLRAVVDHLDVKLPFELQDPDREPLSVRAAAIFDVLEQTGLRVAVGSLLSLWLSVVRFAVGFIVDTSHIAINAPKVKAE</sequence>